<keyword evidence="3" id="KW-1185">Reference proteome</keyword>
<evidence type="ECO:0000313" key="3">
    <source>
        <dbReference type="Proteomes" id="UP001189429"/>
    </source>
</evidence>
<evidence type="ECO:0008006" key="4">
    <source>
        <dbReference type="Google" id="ProtNLM"/>
    </source>
</evidence>
<gene>
    <name evidence="2" type="ORF">PCOR1329_LOCUS59474</name>
</gene>
<feature type="region of interest" description="Disordered" evidence="1">
    <location>
        <begin position="136"/>
        <end position="181"/>
    </location>
</feature>
<name>A0ABN9VN30_9DINO</name>
<feature type="compositionally biased region" description="Polar residues" evidence="1">
    <location>
        <begin position="527"/>
        <end position="537"/>
    </location>
</feature>
<proteinExistence type="predicted"/>
<sequence length="570" mass="61266">MALLQASHFSEDGGLDDCELLVGHGQEGCFLGALGAASAEELRGLVPGVMAPALLPRRSETILVCLSGDAARRLQVRGGGWHEAEVVSFGQGPRAHTEAEVRWAEQEEPERTAWVDLASTLWCPSLRLEDCDSAPPEGGCPVRHGGSPAASSAAGQSRLAKRRLNGKQAVQTGARGEEGGAAGSSAWLRAAVRGCYEHGASSAAALRRWWAEARLGLVRVSLTPPLVAEELRGLHEARLFVLSRAEDAQFWEAANAFLEAPGGEADDWTALARAPLSVLRALQQAKGLGARYVSPFGVFVAPSQVVPGGLGVFSLLLFHPCEYIGAWEGEWLWSVPVAGRHGEFYQRHDGDRPRAISGYTNSKAIRKYGMRFHNDDTIDGRRTTVSAIIDACRGKTTLSLEQVRRHNEPFGFVNEPSLGQAANCEAESLINKLEDRQSGNRYALMVVTMVPLLPGQEVLVHYGRHYERDYRVGKGCPRLFRGLPIHSPARGEFEVGGAGAAERPASGPVERRGPAEDGFADPADVSEVSTRAPSTSPDPGAPFDQRTRTGDGGTCSARRGPRGTRLWRPG</sequence>
<protein>
    <recommendedName>
        <fullName evidence="4">SET domain-containing protein</fullName>
    </recommendedName>
</protein>
<feature type="compositionally biased region" description="Low complexity" evidence="1">
    <location>
        <begin position="145"/>
        <end position="157"/>
    </location>
</feature>
<dbReference type="Proteomes" id="UP001189429">
    <property type="component" value="Unassembled WGS sequence"/>
</dbReference>
<organism evidence="2 3">
    <name type="scientific">Prorocentrum cordatum</name>
    <dbReference type="NCBI Taxonomy" id="2364126"/>
    <lineage>
        <taxon>Eukaryota</taxon>
        <taxon>Sar</taxon>
        <taxon>Alveolata</taxon>
        <taxon>Dinophyceae</taxon>
        <taxon>Prorocentrales</taxon>
        <taxon>Prorocentraceae</taxon>
        <taxon>Prorocentrum</taxon>
    </lineage>
</organism>
<accession>A0ABN9VN30</accession>
<comment type="caution">
    <text evidence="2">The sequence shown here is derived from an EMBL/GenBank/DDBJ whole genome shotgun (WGS) entry which is preliminary data.</text>
</comment>
<feature type="region of interest" description="Disordered" evidence="1">
    <location>
        <begin position="495"/>
        <end position="570"/>
    </location>
</feature>
<reference evidence="2" key="1">
    <citation type="submission" date="2023-10" db="EMBL/GenBank/DDBJ databases">
        <authorList>
            <person name="Chen Y."/>
            <person name="Shah S."/>
            <person name="Dougan E. K."/>
            <person name="Thang M."/>
            <person name="Chan C."/>
        </authorList>
    </citation>
    <scope>NUCLEOTIDE SEQUENCE [LARGE SCALE GENOMIC DNA]</scope>
</reference>
<dbReference type="EMBL" id="CAUYUJ010017416">
    <property type="protein sequence ID" value="CAK0874639.1"/>
    <property type="molecule type" value="Genomic_DNA"/>
</dbReference>
<evidence type="ECO:0000256" key="1">
    <source>
        <dbReference type="SAM" id="MobiDB-lite"/>
    </source>
</evidence>
<evidence type="ECO:0000313" key="2">
    <source>
        <dbReference type="EMBL" id="CAK0874639.1"/>
    </source>
</evidence>